<dbReference type="InterPro" id="IPR036890">
    <property type="entry name" value="HATPase_C_sf"/>
</dbReference>
<keyword evidence="3" id="KW-0808">Transferase</keyword>
<feature type="transmembrane region" description="Helical" evidence="1">
    <location>
        <begin position="109"/>
        <end position="129"/>
    </location>
</feature>
<feature type="domain" description="Sensor histidine kinase NatK-like C-terminal" evidence="2">
    <location>
        <begin position="321"/>
        <end position="422"/>
    </location>
</feature>
<reference evidence="3 4" key="1">
    <citation type="submission" date="2020-08" db="EMBL/GenBank/DDBJ databases">
        <title>A Genomic Blueprint of the Chicken Gut Microbiome.</title>
        <authorList>
            <person name="Gilroy R."/>
            <person name="Ravi A."/>
            <person name="Getino M."/>
            <person name="Pursley I."/>
            <person name="Horton D.L."/>
            <person name="Alikhan N.-F."/>
            <person name="Baker D."/>
            <person name="Gharbi K."/>
            <person name="Hall N."/>
            <person name="Watson M."/>
            <person name="Adriaenssens E.M."/>
            <person name="Foster-Nyarko E."/>
            <person name="Jarju S."/>
            <person name="Secka A."/>
            <person name="Antonio M."/>
            <person name="Oren A."/>
            <person name="Chaudhuri R."/>
            <person name="La Ragione R.M."/>
            <person name="Hildebrand F."/>
            <person name="Pallen M.J."/>
        </authorList>
    </citation>
    <scope>NUCLEOTIDE SEQUENCE [LARGE SCALE GENOMIC DNA]</scope>
    <source>
        <strain evidence="3 4">Sa2YVA2</strain>
    </source>
</reference>
<comment type="caution">
    <text evidence="3">The sequence shown here is derived from an EMBL/GenBank/DDBJ whole genome shotgun (WGS) entry which is preliminary data.</text>
</comment>
<evidence type="ECO:0000313" key="4">
    <source>
        <dbReference type="Proteomes" id="UP000626786"/>
    </source>
</evidence>
<accession>A0ABR8UBG5</accession>
<dbReference type="Pfam" id="PF14501">
    <property type="entry name" value="HATPase_c_5"/>
    <property type="match status" value="1"/>
</dbReference>
<keyword evidence="3" id="KW-0418">Kinase</keyword>
<gene>
    <name evidence="3" type="ORF">H9649_12375</name>
</gene>
<feature type="transmembrane region" description="Helical" evidence="1">
    <location>
        <begin position="34"/>
        <end position="50"/>
    </location>
</feature>
<dbReference type="EMBL" id="JACSQN010000011">
    <property type="protein sequence ID" value="MBD7985387.1"/>
    <property type="molecule type" value="Genomic_DNA"/>
</dbReference>
<keyword evidence="1" id="KW-0472">Membrane</keyword>
<dbReference type="Proteomes" id="UP000626786">
    <property type="component" value="Unassembled WGS sequence"/>
</dbReference>
<feature type="transmembrane region" description="Helical" evidence="1">
    <location>
        <begin position="141"/>
        <end position="164"/>
    </location>
</feature>
<dbReference type="SUPFAM" id="SSF55874">
    <property type="entry name" value="ATPase domain of HSP90 chaperone/DNA topoisomerase II/histidine kinase"/>
    <property type="match status" value="1"/>
</dbReference>
<dbReference type="GO" id="GO:0016301">
    <property type="term" value="F:kinase activity"/>
    <property type="evidence" value="ECO:0007669"/>
    <property type="project" value="UniProtKB-KW"/>
</dbReference>
<feature type="transmembrane region" description="Helical" evidence="1">
    <location>
        <begin position="80"/>
        <end position="103"/>
    </location>
</feature>
<protein>
    <submittedName>
        <fullName evidence="3">Sensor histidine kinase</fullName>
    </submittedName>
</protein>
<evidence type="ECO:0000313" key="3">
    <source>
        <dbReference type="EMBL" id="MBD7985387.1"/>
    </source>
</evidence>
<dbReference type="RefSeq" id="WP_191695215.1">
    <property type="nucleotide sequence ID" value="NZ_JACSQN010000011.1"/>
</dbReference>
<evidence type="ECO:0000256" key="1">
    <source>
        <dbReference type="SAM" id="Phobius"/>
    </source>
</evidence>
<dbReference type="Gene3D" id="3.30.565.10">
    <property type="entry name" value="Histidine kinase-like ATPase, C-terminal domain"/>
    <property type="match status" value="1"/>
</dbReference>
<dbReference type="PANTHER" id="PTHR40448">
    <property type="entry name" value="TWO-COMPONENT SENSOR HISTIDINE KINASE"/>
    <property type="match status" value="1"/>
</dbReference>
<keyword evidence="1" id="KW-0812">Transmembrane</keyword>
<feature type="transmembrane region" description="Helical" evidence="1">
    <location>
        <begin position="6"/>
        <end position="25"/>
    </location>
</feature>
<keyword evidence="4" id="KW-1185">Reference proteome</keyword>
<proteinExistence type="predicted"/>
<dbReference type="InterPro" id="IPR032834">
    <property type="entry name" value="NatK-like_C"/>
</dbReference>
<dbReference type="PANTHER" id="PTHR40448:SF1">
    <property type="entry name" value="TWO-COMPONENT SENSOR HISTIDINE KINASE"/>
    <property type="match status" value="1"/>
</dbReference>
<evidence type="ECO:0000259" key="2">
    <source>
        <dbReference type="Pfam" id="PF14501"/>
    </source>
</evidence>
<keyword evidence="1" id="KW-1133">Transmembrane helix</keyword>
<feature type="transmembrane region" description="Helical" evidence="1">
    <location>
        <begin position="56"/>
        <end position="73"/>
    </location>
</feature>
<organism evidence="3 4">
    <name type="scientific">Sporosarcina quadrami</name>
    <dbReference type="NCBI Taxonomy" id="2762234"/>
    <lineage>
        <taxon>Bacteria</taxon>
        <taxon>Bacillati</taxon>
        <taxon>Bacillota</taxon>
        <taxon>Bacilli</taxon>
        <taxon>Bacillales</taxon>
        <taxon>Caryophanaceae</taxon>
        <taxon>Sporosarcina</taxon>
    </lineage>
</organism>
<name>A0ABR8UBG5_9BACL</name>
<sequence length="426" mass="49432">MATSFIIAFSLFNFLIIYGSLFYIMNMKITLKRVIWCLLVNSFVTVLAIYFQHSLWIPMVASILLSMGLFYIFSRRKMVFLHMFVIYIISILAEYTALFVVVALNLPSIIHGVLIVLLIAIVVVIYKAYLLHYTDKIRLSMLSQILLALILIITFIVFYTLIFLPAEKGDIQISTINLMTLFVYFLIMIGLTSVLLRTISKENLLNQKMIEQQQFTQYMHALEQVNREMQTFRHDYANILLSLRGYIEQEDLVGLRKYFNDQIIKEEQRTLFKNQMFSQLENLEMIEIKGLIATKLLIADEYHIPMNIEIPDTIHDIAMDRIHLSRILGILLDNAIEASTSLDDPKINLAFIAMTNNVVIVIENKTTSDIVNSKHLFEEQYSTKGENRGIGLYNLRKILSNYDNVTLNSRIENHWFIHEIIIDGGM</sequence>
<feature type="transmembrane region" description="Helical" evidence="1">
    <location>
        <begin position="176"/>
        <end position="199"/>
    </location>
</feature>